<proteinExistence type="predicted"/>
<dbReference type="Proteomes" id="UP000075886">
    <property type="component" value="Unassembled WGS sequence"/>
</dbReference>
<protein>
    <submittedName>
        <fullName evidence="2">Uncharacterized protein</fullName>
    </submittedName>
</protein>
<evidence type="ECO:0000256" key="1">
    <source>
        <dbReference type="SAM" id="MobiDB-lite"/>
    </source>
</evidence>
<reference evidence="3" key="1">
    <citation type="submission" date="2014-01" db="EMBL/GenBank/DDBJ databases">
        <title>The Genome Sequence of Anopheles farauti FAR1 (V2).</title>
        <authorList>
            <consortium name="The Broad Institute Genomics Platform"/>
            <person name="Neafsey D.E."/>
            <person name="Besansky N."/>
            <person name="Howell P."/>
            <person name="Walton C."/>
            <person name="Young S.K."/>
            <person name="Zeng Q."/>
            <person name="Gargeya S."/>
            <person name="Fitzgerald M."/>
            <person name="Haas B."/>
            <person name="Abouelleil A."/>
            <person name="Allen A.W."/>
            <person name="Alvarado L."/>
            <person name="Arachchi H.M."/>
            <person name="Berlin A.M."/>
            <person name="Chapman S.B."/>
            <person name="Gainer-Dewar J."/>
            <person name="Goldberg J."/>
            <person name="Griggs A."/>
            <person name="Gujja S."/>
            <person name="Hansen M."/>
            <person name="Howarth C."/>
            <person name="Imamovic A."/>
            <person name="Ireland A."/>
            <person name="Larimer J."/>
            <person name="McCowan C."/>
            <person name="Murphy C."/>
            <person name="Pearson M."/>
            <person name="Poon T.W."/>
            <person name="Priest M."/>
            <person name="Roberts A."/>
            <person name="Saif S."/>
            <person name="Shea T."/>
            <person name="Sisk P."/>
            <person name="Sykes S."/>
            <person name="Wortman J."/>
            <person name="Nusbaum C."/>
            <person name="Birren B."/>
        </authorList>
    </citation>
    <scope>NUCLEOTIDE SEQUENCE [LARGE SCALE GENOMIC DNA]</scope>
    <source>
        <strain evidence="3">FAR1</strain>
    </source>
</reference>
<evidence type="ECO:0000313" key="3">
    <source>
        <dbReference type="Proteomes" id="UP000075886"/>
    </source>
</evidence>
<organism evidence="2 3">
    <name type="scientific">Anopheles farauti</name>
    <dbReference type="NCBI Taxonomy" id="69004"/>
    <lineage>
        <taxon>Eukaryota</taxon>
        <taxon>Metazoa</taxon>
        <taxon>Ecdysozoa</taxon>
        <taxon>Arthropoda</taxon>
        <taxon>Hexapoda</taxon>
        <taxon>Insecta</taxon>
        <taxon>Pterygota</taxon>
        <taxon>Neoptera</taxon>
        <taxon>Endopterygota</taxon>
        <taxon>Diptera</taxon>
        <taxon>Nematocera</taxon>
        <taxon>Culicoidea</taxon>
        <taxon>Culicidae</taxon>
        <taxon>Anophelinae</taxon>
        <taxon>Anopheles</taxon>
    </lineage>
</organism>
<dbReference type="VEuPathDB" id="VectorBase:AFAF006615"/>
<dbReference type="EnsemblMetazoa" id="AFAF006615-RA">
    <property type="protein sequence ID" value="AFAF006615-PA"/>
    <property type="gene ID" value="AFAF006615"/>
</dbReference>
<keyword evidence="3" id="KW-1185">Reference proteome</keyword>
<reference evidence="2" key="2">
    <citation type="submission" date="2020-05" db="UniProtKB">
        <authorList>
            <consortium name="EnsemblMetazoa"/>
        </authorList>
    </citation>
    <scope>IDENTIFICATION</scope>
    <source>
        <strain evidence="2">FAR1</strain>
    </source>
</reference>
<evidence type="ECO:0000313" key="2">
    <source>
        <dbReference type="EnsemblMetazoa" id="AFAF006615-PA"/>
    </source>
</evidence>
<feature type="compositionally biased region" description="Low complexity" evidence="1">
    <location>
        <begin position="168"/>
        <end position="180"/>
    </location>
</feature>
<feature type="compositionally biased region" description="Polar residues" evidence="1">
    <location>
        <begin position="181"/>
        <end position="191"/>
    </location>
</feature>
<sequence>MTGCEILGRVTTAEGYNESGTEMKGSKLGWRHDTTRLRVGDMHVVGNKRRSSIAVVFLGGGRKDSSAKSAASPVSGSSNGHHHHHSGHSISTIPEKYSRTGESDIENDAPNGGDTFVMVGEPGSNGGTNLPDVPPPGYDKKRRRSSSWQTKLERRRRKGMMASLDGNDAAQQDSASFSSFGSVQGLDSSPYSAPGPAGKFGREKRHSWWNIFVPDNLKQR</sequence>
<name>A0A182QB24_9DIPT</name>
<dbReference type="EMBL" id="AXCN02000142">
    <property type="status" value="NOT_ANNOTATED_CDS"/>
    <property type="molecule type" value="Genomic_DNA"/>
</dbReference>
<feature type="region of interest" description="Disordered" evidence="1">
    <location>
        <begin position="61"/>
        <end position="201"/>
    </location>
</feature>
<dbReference type="STRING" id="69004.A0A182QB24"/>
<accession>A0A182QB24</accession>
<dbReference type="AlphaFoldDB" id="A0A182QB24"/>